<dbReference type="InterPro" id="IPR027815">
    <property type="entry name" value="CSC1/OSCA1-like_cyt"/>
</dbReference>
<feature type="transmembrane region" description="Helical" evidence="8">
    <location>
        <begin position="101"/>
        <end position="120"/>
    </location>
</feature>
<comment type="caution">
    <text evidence="12">The sequence shown here is derived from an EMBL/GenBank/DDBJ whole genome shotgun (WGS) entry which is preliminary data.</text>
</comment>
<feature type="transmembrane region" description="Helical" evidence="8">
    <location>
        <begin position="658"/>
        <end position="679"/>
    </location>
</feature>
<evidence type="ECO:0000259" key="10">
    <source>
        <dbReference type="Pfam" id="PF13967"/>
    </source>
</evidence>
<evidence type="ECO:0000313" key="13">
    <source>
        <dbReference type="Proteomes" id="UP001151518"/>
    </source>
</evidence>
<evidence type="ECO:0000256" key="5">
    <source>
        <dbReference type="ARBA" id="ARBA00022989"/>
    </source>
</evidence>
<feature type="transmembrane region" description="Helical" evidence="8">
    <location>
        <begin position="144"/>
        <end position="163"/>
    </location>
</feature>
<evidence type="ECO:0000259" key="11">
    <source>
        <dbReference type="Pfam" id="PF14703"/>
    </source>
</evidence>
<evidence type="ECO:0000256" key="3">
    <source>
        <dbReference type="ARBA" id="ARBA00022448"/>
    </source>
</evidence>
<dbReference type="Pfam" id="PF14703">
    <property type="entry name" value="PHM7_cyt"/>
    <property type="match status" value="1"/>
</dbReference>
<comment type="subcellular location">
    <subcellularLocation>
        <location evidence="1">Membrane</location>
        <topology evidence="1">Multi-pass membrane protein</topology>
    </subcellularLocation>
</comment>
<dbReference type="PANTHER" id="PTHR13018">
    <property type="entry name" value="PROBABLE MEMBRANE PROTEIN DUF221-RELATED"/>
    <property type="match status" value="1"/>
</dbReference>
<dbReference type="PANTHER" id="PTHR13018:SF139">
    <property type="entry name" value="PHOSPHATE METABOLISM PROTEIN 7"/>
    <property type="match status" value="1"/>
</dbReference>
<dbReference type="Pfam" id="PF13967">
    <property type="entry name" value="RSN1_TM"/>
    <property type="match status" value="1"/>
</dbReference>
<dbReference type="EMBL" id="JANBTW010000020">
    <property type="protein sequence ID" value="KAJ2678462.1"/>
    <property type="molecule type" value="Genomic_DNA"/>
</dbReference>
<feature type="region of interest" description="Disordered" evidence="7">
    <location>
        <begin position="763"/>
        <end position="811"/>
    </location>
</feature>
<dbReference type="Pfam" id="PF02714">
    <property type="entry name" value="RSN1_7TM"/>
    <property type="match status" value="1"/>
</dbReference>
<dbReference type="OrthoDB" id="1076608at2759"/>
<dbReference type="GO" id="GO:0005227">
    <property type="term" value="F:calcium-activated cation channel activity"/>
    <property type="evidence" value="ECO:0007669"/>
    <property type="project" value="InterPro"/>
</dbReference>
<evidence type="ECO:0000259" key="9">
    <source>
        <dbReference type="Pfam" id="PF02714"/>
    </source>
</evidence>
<feature type="region of interest" description="Disordered" evidence="7">
    <location>
        <begin position="901"/>
        <end position="923"/>
    </location>
</feature>
<reference evidence="12" key="1">
    <citation type="submission" date="2022-07" db="EMBL/GenBank/DDBJ databases">
        <title>Phylogenomic reconstructions and comparative analyses of Kickxellomycotina fungi.</title>
        <authorList>
            <person name="Reynolds N.K."/>
            <person name="Stajich J.E."/>
            <person name="Barry K."/>
            <person name="Grigoriev I.V."/>
            <person name="Crous P."/>
            <person name="Smith M.E."/>
        </authorList>
    </citation>
    <scope>NUCLEOTIDE SEQUENCE</scope>
    <source>
        <strain evidence="12">NRRL 3115</strain>
    </source>
</reference>
<evidence type="ECO:0000256" key="4">
    <source>
        <dbReference type="ARBA" id="ARBA00022692"/>
    </source>
</evidence>
<dbReference type="GO" id="GO:0005886">
    <property type="term" value="C:plasma membrane"/>
    <property type="evidence" value="ECO:0007669"/>
    <property type="project" value="TreeGrafter"/>
</dbReference>
<evidence type="ECO:0000256" key="1">
    <source>
        <dbReference type="ARBA" id="ARBA00004141"/>
    </source>
</evidence>
<dbReference type="Proteomes" id="UP001151518">
    <property type="component" value="Unassembled WGS sequence"/>
</dbReference>
<evidence type="ECO:0000256" key="8">
    <source>
        <dbReference type="SAM" id="Phobius"/>
    </source>
</evidence>
<keyword evidence="6 8" id="KW-0472">Membrane</keyword>
<feature type="transmembrane region" description="Helical" evidence="8">
    <location>
        <begin position="419"/>
        <end position="447"/>
    </location>
</feature>
<protein>
    <submittedName>
        <fullName evidence="12">Phosphate metabolism protein 7</fullName>
    </submittedName>
</protein>
<evidence type="ECO:0000256" key="7">
    <source>
        <dbReference type="SAM" id="MobiDB-lite"/>
    </source>
</evidence>
<keyword evidence="4 8" id="KW-0812">Transmembrane</keyword>
<feature type="transmembrane region" description="Helical" evidence="8">
    <location>
        <begin position="376"/>
        <end position="399"/>
    </location>
</feature>
<feature type="compositionally biased region" description="Low complexity" evidence="7">
    <location>
        <begin position="792"/>
        <end position="808"/>
    </location>
</feature>
<evidence type="ECO:0000256" key="2">
    <source>
        <dbReference type="ARBA" id="ARBA00007779"/>
    </source>
</evidence>
<evidence type="ECO:0000313" key="12">
    <source>
        <dbReference type="EMBL" id="KAJ2678462.1"/>
    </source>
</evidence>
<feature type="transmembrane region" description="Helical" evidence="8">
    <location>
        <begin position="18"/>
        <end position="39"/>
    </location>
</feature>
<organism evidence="12 13">
    <name type="scientific">Coemansia spiralis</name>
    <dbReference type="NCBI Taxonomy" id="417178"/>
    <lineage>
        <taxon>Eukaryota</taxon>
        <taxon>Fungi</taxon>
        <taxon>Fungi incertae sedis</taxon>
        <taxon>Zoopagomycota</taxon>
        <taxon>Kickxellomycotina</taxon>
        <taxon>Kickxellomycetes</taxon>
        <taxon>Kickxellales</taxon>
        <taxon>Kickxellaceae</taxon>
        <taxon>Coemansia</taxon>
    </lineage>
</organism>
<feature type="domain" description="CSC1/OSCA1-like 7TM region" evidence="9">
    <location>
        <begin position="374"/>
        <end position="643"/>
    </location>
</feature>
<feature type="domain" description="CSC1/OSCA1-like cytosolic" evidence="11">
    <location>
        <begin position="189"/>
        <end position="363"/>
    </location>
</feature>
<feature type="transmembrane region" description="Helical" evidence="8">
    <location>
        <begin position="622"/>
        <end position="646"/>
    </location>
</feature>
<dbReference type="AlphaFoldDB" id="A0A9W8KZ55"/>
<feature type="compositionally biased region" description="Acidic residues" evidence="7">
    <location>
        <begin position="775"/>
        <end position="786"/>
    </location>
</feature>
<accession>A0A9W8KZ55</accession>
<name>A0A9W8KZ55_9FUNG</name>
<feature type="transmembrane region" description="Helical" evidence="8">
    <location>
        <begin position="513"/>
        <end position="541"/>
    </location>
</feature>
<feature type="domain" description="CSC1/OSCA1-like N-terminal transmembrane" evidence="10">
    <location>
        <begin position="18"/>
        <end position="164"/>
    </location>
</feature>
<feature type="transmembrane region" description="Helical" evidence="8">
    <location>
        <begin position="572"/>
        <end position="602"/>
    </location>
</feature>
<comment type="similarity">
    <text evidence="2">Belongs to the CSC1 (TC 1.A.17) family.</text>
</comment>
<sequence length="1019" mass="112906">MAGSSDSKNDNSGGVSTFVSSLSFNVVIATIIFIVFITLRPHFKRVYAPRTYAVEKERRSQPISNGLFSWIPMILSVPDHEIIARVGLDTYMFLRYIRSMFVMFVALSLLSVVTILPANITGGNGATGMDKLTMGNVNPESKKLWVHIVFFMLFVAWVMWSIFGELRVYTRLRLWWLTNPEHAKKVGASTIMVSTLPHTLINDEDRIRTIFNVFPGGVRQVIVNRNCSDLEDIVEERDSFVKKLEKVLTNHAVKCEKEFNTATKKGKTFKEPKLPTMRESKIPLKGPKLDAVEYLSTKIAELNKKIAESGDDESKYKSQSTAFVLFNKQIAAHMASQTVLDYKPFSMNSVSLDIYPEDIIWGNLNLNPYDRRIRSYISFAATVGLVITWTLITGALTALVSVDKLKKLPGLSKMTGSPFFGLFTGVVPSAILAIAMILLPIVLRLLLRLEGTPRVSDINLRLLNRYFFFQVWNVYLVTIFTSSILSIATTAFNDPGIILTQIQTQVPASATPILTYVLLLAFTGAAKEILQGFSLVLRYVLPMILAKTPRALCEAEKPSQFDWATSIPTHSLIFLMGFSYSFISPIVNCFVAVYFGLFYLVYRYQFLYVYNDRNWVTGGLSFPISIKQTLVGVYISEIYMLLMMIAKVADSKGALANAILRIIFPAITLVLTILAHIYINDAYMPIINYLPVRGAVEIEENPDIATAFPDVTGDGDGDNATLMDSKAATTPEAEIRKRIYAMYGSLVPKKFIDYVLNKIPSLLHPHKKPGSNDDNSADDVAEEEANSEFRAENSAAAGNTATNEATSADSGFLPMPVAHHYSGMSGTAGDFYELESKRMSENTNVLSIDSNARAAASTPVRSPSNAHAEELAISNPYDAQFSNSLHVPGDTGHSVHSFKSTTELRQRRMPTASLTASAQRKSRYDMTDNQLLASSEDNALAEAFSNPALRAKPTCNIWVPLDNNGLCNELYSTVQRLGEGTIRIVTSNTSINEKCKVKADVEFNPDNAELGEGGIPLTK</sequence>
<proteinExistence type="inferred from homology"/>
<dbReference type="InterPro" id="IPR003864">
    <property type="entry name" value="CSC1/OSCA1-like_7TM"/>
</dbReference>
<gene>
    <name evidence="12" type="primary">PHM7_2</name>
    <name evidence="12" type="ORF">GGI25_002256</name>
</gene>
<dbReference type="InterPro" id="IPR045122">
    <property type="entry name" value="Csc1-like"/>
</dbReference>
<feature type="transmembrane region" description="Helical" evidence="8">
    <location>
        <begin position="467"/>
        <end position="493"/>
    </location>
</feature>
<keyword evidence="3" id="KW-0813">Transport</keyword>
<keyword evidence="5 8" id="KW-1133">Transmembrane helix</keyword>
<dbReference type="InterPro" id="IPR032880">
    <property type="entry name" value="CSC1/OSCA1-like_N"/>
</dbReference>
<evidence type="ECO:0000256" key="6">
    <source>
        <dbReference type="ARBA" id="ARBA00023136"/>
    </source>
</evidence>